<evidence type="ECO:0000313" key="2">
    <source>
        <dbReference type="EMBL" id="QDU96492.1"/>
    </source>
</evidence>
<sequence>MTPIWGETNGLLPNRGTLMLDFVFLAMFAIVVLMGISLVLVKQRRYQLHKWLQIVMAVVLLGAVTAFEIDMRIGYGWKTYAADSPYFTPGWNPVWYSLIVHLCFAVPTPFVWAYVIFEAVRKFPNPPTPGAHSHRHKKLGWLATVGMTMTAVTGWVFYWLAFVA</sequence>
<keyword evidence="1" id="KW-1133">Transmembrane helix</keyword>
<keyword evidence="1" id="KW-0812">Transmembrane</keyword>
<evidence type="ECO:0000256" key="1">
    <source>
        <dbReference type="SAM" id="Phobius"/>
    </source>
</evidence>
<dbReference type="AlphaFoldDB" id="A0A518DXD5"/>
<feature type="transmembrane region" description="Helical" evidence="1">
    <location>
        <begin position="95"/>
        <end position="117"/>
    </location>
</feature>
<dbReference type="Pfam" id="PF04238">
    <property type="entry name" value="DUF420"/>
    <property type="match status" value="1"/>
</dbReference>
<keyword evidence="1" id="KW-0472">Membrane</keyword>
<feature type="transmembrane region" description="Helical" evidence="1">
    <location>
        <begin position="22"/>
        <end position="41"/>
    </location>
</feature>
<organism evidence="2 3">
    <name type="scientific">Lignipirellula cremea</name>
    <dbReference type="NCBI Taxonomy" id="2528010"/>
    <lineage>
        <taxon>Bacteria</taxon>
        <taxon>Pseudomonadati</taxon>
        <taxon>Planctomycetota</taxon>
        <taxon>Planctomycetia</taxon>
        <taxon>Pirellulales</taxon>
        <taxon>Pirellulaceae</taxon>
        <taxon>Lignipirellula</taxon>
    </lineage>
</organism>
<accession>A0A518DXD5</accession>
<name>A0A518DXD5_9BACT</name>
<proteinExistence type="predicted"/>
<dbReference type="RefSeq" id="WP_145055117.1">
    <property type="nucleotide sequence ID" value="NZ_CP036433.1"/>
</dbReference>
<feature type="transmembrane region" description="Helical" evidence="1">
    <location>
        <begin position="138"/>
        <end position="161"/>
    </location>
</feature>
<evidence type="ECO:0008006" key="4">
    <source>
        <dbReference type="Google" id="ProtNLM"/>
    </source>
</evidence>
<dbReference type="EMBL" id="CP036433">
    <property type="protein sequence ID" value="QDU96492.1"/>
    <property type="molecule type" value="Genomic_DNA"/>
</dbReference>
<dbReference type="InterPro" id="IPR007352">
    <property type="entry name" value="DUF420"/>
</dbReference>
<protein>
    <recommendedName>
        <fullName evidence="4">DUF420 domain-containing protein</fullName>
    </recommendedName>
</protein>
<keyword evidence="3" id="KW-1185">Reference proteome</keyword>
<gene>
    <name evidence="2" type="ORF">Pla8534_43130</name>
</gene>
<dbReference type="OrthoDB" id="271768at2"/>
<feature type="transmembrane region" description="Helical" evidence="1">
    <location>
        <begin position="53"/>
        <end position="75"/>
    </location>
</feature>
<dbReference type="Proteomes" id="UP000317648">
    <property type="component" value="Chromosome"/>
</dbReference>
<evidence type="ECO:0000313" key="3">
    <source>
        <dbReference type="Proteomes" id="UP000317648"/>
    </source>
</evidence>
<dbReference type="KEGG" id="lcre:Pla8534_43130"/>
<reference evidence="2 3" key="1">
    <citation type="submission" date="2019-02" db="EMBL/GenBank/DDBJ databases">
        <title>Deep-cultivation of Planctomycetes and their phenomic and genomic characterization uncovers novel biology.</title>
        <authorList>
            <person name="Wiegand S."/>
            <person name="Jogler M."/>
            <person name="Boedeker C."/>
            <person name="Pinto D."/>
            <person name="Vollmers J."/>
            <person name="Rivas-Marin E."/>
            <person name="Kohn T."/>
            <person name="Peeters S.H."/>
            <person name="Heuer A."/>
            <person name="Rast P."/>
            <person name="Oberbeckmann S."/>
            <person name="Bunk B."/>
            <person name="Jeske O."/>
            <person name="Meyerdierks A."/>
            <person name="Storesund J.E."/>
            <person name="Kallscheuer N."/>
            <person name="Luecker S."/>
            <person name="Lage O.M."/>
            <person name="Pohl T."/>
            <person name="Merkel B.J."/>
            <person name="Hornburger P."/>
            <person name="Mueller R.-W."/>
            <person name="Bruemmer F."/>
            <person name="Labrenz M."/>
            <person name="Spormann A.M."/>
            <person name="Op den Camp H."/>
            <person name="Overmann J."/>
            <person name="Amann R."/>
            <person name="Jetten M.S.M."/>
            <person name="Mascher T."/>
            <person name="Medema M.H."/>
            <person name="Devos D.P."/>
            <person name="Kaster A.-K."/>
            <person name="Ovreas L."/>
            <person name="Rohde M."/>
            <person name="Galperin M.Y."/>
            <person name="Jogler C."/>
        </authorList>
    </citation>
    <scope>NUCLEOTIDE SEQUENCE [LARGE SCALE GENOMIC DNA]</scope>
    <source>
        <strain evidence="2 3">Pla85_3_4</strain>
    </source>
</reference>